<gene>
    <name evidence="1" type="ORF">CPSG_09291</name>
</gene>
<protein>
    <submittedName>
        <fullName evidence="1">Uncharacterized protein</fullName>
    </submittedName>
</protein>
<accession>E9DHJ2</accession>
<name>E9DHJ2_COCPS</name>
<evidence type="ECO:0000313" key="1">
    <source>
        <dbReference type="EMBL" id="EFW14217.1"/>
    </source>
</evidence>
<organism evidence="2">
    <name type="scientific">Coccidioides posadasii (strain RMSCC 757 / Silveira)</name>
    <name type="common">Valley fever fungus</name>
    <dbReference type="NCBI Taxonomy" id="443226"/>
    <lineage>
        <taxon>Eukaryota</taxon>
        <taxon>Fungi</taxon>
        <taxon>Dikarya</taxon>
        <taxon>Ascomycota</taxon>
        <taxon>Pezizomycotina</taxon>
        <taxon>Eurotiomycetes</taxon>
        <taxon>Eurotiomycetidae</taxon>
        <taxon>Onygenales</taxon>
        <taxon>Onygenaceae</taxon>
        <taxon>Coccidioides</taxon>
    </lineage>
</organism>
<keyword evidence="2" id="KW-1185">Reference proteome</keyword>
<dbReference type="EMBL" id="GL636508">
    <property type="protein sequence ID" value="EFW14217.1"/>
    <property type="molecule type" value="Genomic_DNA"/>
</dbReference>
<proteinExistence type="predicted"/>
<reference evidence="2" key="1">
    <citation type="journal article" date="2010" name="Genome Res.">
        <title>Population genomic sequencing of Coccidioides fungi reveals recent hybridization and transposon control.</title>
        <authorList>
            <person name="Neafsey D.E."/>
            <person name="Barker B.M."/>
            <person name="Sharpton T.J."/>
            <person name="Stajich J.E."/>
            <person name="Park D.J."/>
            <person name="Whiston E."/>
            <person name="Hung C.-Y."/>
            <person name="McMahan C."/>
            <person name="White J."/>
            <person name="Sykes S."/>
            <person name="Heiman D."/>
            <person name="Young S."/>
            <person name="Zeng Q."/>
            <person name="Abouelleil A."/>
            <person name="Aftuck L."/>
            <person name="Bessette D."/>
            <person name="Brown A."/>
            <person name="FitzGerald M."/>
            <person name="Lui A."/>
            <person name="Macdonald J.P."/>
            <person name="Priest M."/>
            <person name="Orbach M.J."/>
            <person name="Galgiani J.N."/>
            <person name="Kirkland T.N."/>
            <person name="Cole G.T."/>
            <person name="Birren B.W."/>
            <person name="Henn M.R."/>
            <person name="Taylor J.W."/>
            <person name="Rounsley S.D."/>
        </authorList>
    </citation>
    <scope>NUCLEOTIDE SEQUENCE [LARGE SCALE GENOMIC DNA]</scope>
    <source>
        <strain evidence="2">RMSCC 757 / Silveira</strain>
    </source>
</reference>
<dbReference type="Proteomes" id="UP000002497">
    <property type="component" value="Unassembled WGS sequence"/>
</dbReference>
<dbReference type="AlphaFoldDB" id="E9DHJ2"/>
<dbReference type="HOGENOM" id="CLU_2605867_0_0_1"/>
<dbReference type="VEuPathDB" id="FungiDB:CPSG_09291"/>
<sequence>MFQVDLMWWQTSVPISRQIDKMNPTAKTKTGARKKNYRESIFDPNSQCPVKNHSSPLWAVLSPLQELCIHQPMFQMVRL</sequence>
<evidence type="ECO:0000313" key="2">
    <source>
        <dbReference type="Proteomes" id="UP000002497"/>
    </source>
</evidence>
<reference evidence="2" key="2">
    <citation type="submission" date="2010-03" db="EMBL/GenBank/DDBJ databases">
        <title>The genome sequence of Coccidioides posadasii strain Silveira.</title>
        <authorList>
            <consortium name="The Broad Institute Genome Sequencing Center for Infectious Disease"/>
            <person name="Neafsey D."/>
            <person name="Orbach M."/>
            <person name="Henn M.R."/>
            <person name="Cole G.T."/>
            <person name="Galgiani J."/>
            <person name="Gardner M.J."/>
            <person name="Kirkland T.N."/>
            <person name="Taylor J.W."/>
            <person name="Young S.K."/>
            <person name="Zeng Q."/>
            <person name="Koehrsen M."/>
            <person name="Alvarado L."/>
            <person name="Berlin A."/>
            <person name="Borenstein D."/>
            <person name="Chapman S.B."/>
            <person name="Chen Z."/>
            <person name="Engels R."/>
            <person name="Freedman E."/>
            <person name="Gellesch M."/>
            <person name="Goldberg J."/>
            <person name="Griggs A."/>
            <person name="Gujja S."/>
            <person name="Heilman E."/>
            <person name="Heiman D."/>
            <person name="Howarth C."/>
            <person name="Jen D."/>
            <person name="Larson L."/>
            <person name="Mehta T."/>
            <person name="Neiman D."/>
            <person name="Park D."/>
            <person name="Pearson M."/>
            <person name="Richards J."/>
            <person name="Roberts A."/>
            <person name="Saif S."/>
            <person name="Shea T."/>
            <person name="Shenoy N."/>
            <person name="Sisk P."/>
            <person name="Stolte C."/>
            <person name="Sykes S."/>
            <person name="Walk T."/>
            <person name="White J."/>
            <person name="Yandava C."/>
            <person name="Haas B."/>
            <person name="Nusbaum C."/>
            <person name="Birren B."/>
        </authorList>
    </citation>
    <scope>NUCLEOTIDE SEQUENCE [LARGE SCALE GENOMIC DNA]</scope>
    <source>
        <strain evidence="2">RMSCC 757 / Silveira</strain>
    </source>
</reference>